<protein>
    <submittedName>
        <fullName evidence="3">Uncharacterized protein</fullName>
    </submittedName>
</protein>
<gene>
    <name evidence="3" type="ORF">PENPOL_c025G01233</name>
</gene>
<dbReference type="EMBL" id="MDYM01000025">
    <property type="protein sequence ID" value="OQD60323.1"/>
    <property type="molecule type" value="Genomic_DNA"/>
</dbReference>
<dbReference type="AlphaFoldDB" id="A0A1V6N6U1"/>
<evidence type="ECO:0000313" key="3">
    <source>
        <dbReference type="EMBL" id="OQD60323.1"/>
    </source>
</evidence>
<sequence length="318" mass="37126">MSDADPEREDQPEREHHTVREDHPEGATEESKAINFKWTPELVKIGTSRGAIHPSLGHIEEHNGFRIFKYRPGMTLPDPADTRECLRWAGLSDKKIIEVEQKFNQLYPDYQGPSCGYAEKYHRTGYTEIIFPKVEKMLYMFIQGMYDDHDEVEETHKAFIEKGIQLGLRLEFAIFCGLYKDDPRAIENPYLFEKDWFWMGPASIMTDTLILFWRGVEKCIVSKLLYDGKAFTCDGTWVVREGETIDQAKARVDDRERERLREQAEKEYKAEREREKEGLEKLCAEEDAIWAEQDRQAEMLKQQSIGNAAQQKDDEGTQ</sequence>
<keyword evidence="4" id="KW-1185">Reference proteome</keyword>
<feature type="compositionally biased region" description="Basic and acidic residues" evidence="2">
    <location>
        <begin position="9"/>
        <end position="32"/>
    </location>
</feature>
<dbReference type="OrthoDB" id="4633200at2759"/>
<proteinExistence type="predicted"/>
<evidence type="ECO:0000256" key="1">
    <source>
        <dbReference type="SAM" id="Coils"/>
    </source>
</evidence>
<accession>A0A1V6N6U1</accession>
<comment type="caution">
    <text evidence="3">The sequence shown here is derived from an EMBL/GenBank/DDBJ whole genome shotgun (WGS) entry which is preliminary data.</text>
</comment>
<organism evidence="3 4">
    <name type="scientific">Penicillium polonicum</name>
    <dbReference type="NCBI Taxonomy" id="60169"/>
    <lineage>
        <taxon>Eukaryota</taxon>
        <taxon>Fungi</taxon>
        <taxon>Dikarya</taxon>
        <taxon>Ascomycota</taxon>
        <taxon>Pezizomycotina</taxon>
        <taxon>Eurotiomycetes</taxon>
        <taxon>Eurotiomycetidae</taxon>
        <taxon>Eurotiales</taxon>
        <taxon>Aspergillaceae</taxon>
        <taxon>Penicillium</taxon>
    </lineage>
</organism>
<name>A0A1V6N6U1_PENPO</name>
<feature type="coiled-coil region" evidence="1">
    <location>
        <begin position="245"/>
        <end position="285"/>
    </location>
</feature>
<evidence type="ECO:0000256" key="2">
    <source>
        <dbReference type="SAM" id="MobiDB-lite"/>
    </source>
</evidence>
<reference evidence="3" key="1">
    <citation type="submission" date="2016-08" db="EMBL/GenBank/DDBJ databases">
        <title>Uncovering the secondary metabolism of Penicillium species provides insights into the evolution of 6-MSA pathways.</title>
        <authorList>
            <person name="Nielsen J.C."/>
            <person name="Nielsen J."/>
        </authorList>
    </citation>
    <scope>NUCLEOTIDE SEQUENCE [LARGE SCALE GENOMIC DNA]</scope>
    <source>
        <strain evidence="3">IBT 4502</strain>
    </source>
</reference>
<feature type="region of interest" description="Disordered" evidence="2">
    <location>
        <begin position="1"/>
        <end position="33"/>
    </location>
</feature>
<evidence type="ECO:0000313" key="4">
    <source>
        <dbReference type="Proteomes" id="UP000191408"/>
    </source>
</evidence>
<keyword evidence="1" id="KW-0175">Coiled coil</keyword>
<dbReference type="Proteomes" id="UP000191408">
    <property type="component" value="Unassembled WGS sequence"/>
</dbReference>